<gene>
    <name evidence="1" type="ORF">HNQ61_005169</name>
</gene>
<name>A0A841H731_9BACT</name>
<dbReference type="AlphaFoldDB" id="A0A841H731"/>
<dbReference type="EMBL" id="JACHIA010000025">
    <property type="protein sequence ID" value="MBB6073499.1"/>
    <property type="molecule type" value="Genomic_DNA"/>
</dbReference>
<evidence type="ECO:0008006" key="3">
    <source>
        <dbReference type="Google" id="ProtNLM"/>
    </source>
</evidence>
<sequence>MPDITEGDLTFEFPAEWAVSKLDGWSFYRNQFTNVGGGTKSVDIVASEPQGRCLWLIEVKDFRQRTREKVLPLAEEFALKVRDSLAVLAAARFNANDDDEKSFADKALRAHGLRIVLHLEQTARPSKLFPRAVDAADVLQRLKQITKPIDPHPVICSRSDLGRVRWLVK</sequence>
<protein>
    <recommendedName>
        <fullName evidence="3">Cysteinyl-tRNA synthetase</fullName>
    </recommendedName>
</protein>
<evidence type="ECO:0000313" key="2">
    <source>
        <dbReference type="Proteomes" id="UP000582837"/>
    </source>
</evidence>
<proteinExistence type="predicted"/>
<keyword evidence="2" id="KW-1185">Reference proteome</keyword>
<accession>A0A841H731</accession>
<reference evidence="1 2" key="1">
    <citation type="submission" date="2020-08" db="EMBL/GenBank/DDBJ databases">
        <title>Genomic Encyclopedia of Type Strains, Phase IV (KMG-IV): sequencing the most valuable type-strain genomes for metagenomic binning, comparative biology and taxonomic classification.</title>
        <authorList>
            <person name="Goeker M."/>
        </authorList>
    </citation>
    <scope>NUCLEOTIDE SEQUENCE [LARGE SCALE GENOMIC DNA]</scope>
    <source>
        <strain evidence="1 2">DSM 29007</strain>
    </source>
</reference>
<organism evidence="1 2">
    <name type="scientific">Longimicrobium terrae</name>
    <dbReference type="NCBI Taxonomy" id="1639882"/>
    <lineage>
        <taxon>Bacteria</taxon>
        <taxon>Pseudomonadati</taxon>
        <taxon>Gemmatimonadota</taxon>
        <taxon>Longimicrobiia</taxon>
        <taxon>Longimicrobiales</taxon>
        <taxon>Longimicrobiaceae</taxon>
        <taxon>Longimicrobium</taxon>
    </lineage>
</organism>
<evidence type="ECO:0000313" key="1">
    <source>
        <dbReference type="EMBL" id="MBB6073499.1"/>
    </source>
</evidence>
<dbReference type="RefSeq" id="WP_205762035.1">
    <property type="nucleotide sequence ID" value="NZ_JABDTL010000002.1"/>
</dbReference>
<dbReference type="Proteomes" id="UP000582837">
    <property type="component" value="Unassembled WGS sequence"/>
</dbReference>
<comment type="caution">
    <text evidence="1">The sequence shown here is derived from an EMBL/GenBank/DDBJ whole genome shotgun (WGS) entry which is preliminary data.</text>
</comment>